<gene>
    <name evidence="1" type="ORF">UU65_C0003G0108</name>
</gene>
<name>A0A0G0Z7Q2_UNCC2</name>
<accession>A0A0G0Z7Q2</accession>
<dbReference type="AlphaFoldDB" id="A0A0G0Z7Q2"/>
<dbReference type="EMBL" id="LCBL01000003">
    <property type="protein sequence ID" value="KKS09053.1"/>
    <property type="molecule type" value="Genomic_DNA"/>
</dbReference>
<evidence type="ECO:0000313" key="1">
    <source>
        <dbReference type="EMBL" id="KKS09053.1"/>
    </source>
</evidence>
<proteinExistence type="predicted"/>
<protein>
    <submittedName>
        <fullName evidence="1">Uncharacterized protein</fullName>
    </submittedName>
</protein>
<comment type="caution">
    <text evidence="1">The sequence shown here is derived from an EMBL/GenBank/DDBJ whole genome shotgun (WGS) entry which is preliminary data.</text>
</comment>
<reference evidence="1 2" key="1">
    <citation type="journal article" date="2015" name="Nature">
        <title>rRNA introns, odd ribosomes, and small enigmatic genomes across a large radiation of phyla.</title>
        <authorList>
            <person name="Brown C.T."/>
            <person name="Hug L.A."/>
            <person name="Thomas B.C."/>
            <person name="Sharon I."/>
            <person name="Castelle C.J."/>
            <person name="Singh A."/>
            <person name="Wilkins M.J."/>
            <person name="Williams K.H."/>
            <person name="Banfield J.F."/>
        </authorList>
    </citation>
    <scope>NUCLEOTIDE SEQUENCE [LARGE SCALE GENOMIC DNA]</scope>
</reference>
<dbReference type="Proteomes" id="UP000033869">
    <property type="component" value="Unassembled WGS sequence"/>
</dbReference>
<evidence type="ECO:0000313" key="2">
    <source>
        <dbReference type="Proteomes" id="UP000033869"/>
    </source>
</evidence>
<sequence>MKTRILDGANMDIDLTSGDQTSWKQTKCPWNEEERTNTHKCAVKNISICKYFCGIQYLDNVMCCYPNKNTLVDNKQNK</sequence>
<organism evidence="1 2">
    <name type="scientific">candidate division CPR2 bacterium GW2011_GWC1_41_48</name>
    <dbReference type="NCBI Taxonomy" id="1618344"/>
    <lineage>
        <taxon>Bacteria</taxon>
        <taxon>Bacteria division CPR2</taxon>
    </lineage>
</organism>